<dbReference type="SUPFAM" id="SSF161084">
    <property type="entry name" value="MAPEG domain-like"/>
    <property type="match status" value="1"/>
</dbReference>
<dbReference type="AlphaFoldDB" id="A0A4R3VDJ2"/>
<comment type="subcellular location">
    <subcellularLocation>
        <location evidence="1">Membrane</location>
    </subcellularLocation>
</comment>
<dbReference type="Proteomes" id="UP000294692">
    <property type="component" value="Unassembled WGS sequence"/>
</dbReference>
<reference evidence="6 7" key="1">
    <citation type="submission" date="2019-03" db="EMBL/GenBank/DDBJ databases">
        <title>Genomic Encyclopedia of Type Strains, Phase IV (KMG-IV): sequencing the most valuable type-strain genomes for metagenomic binning, comparative biology and taxonomic classification.</title>
        <authorList>
            <person name="Goeker M."/>
        </authorList>
    </citation>
    <scope>NUCLEOTIDE SEQUENCE [LARGE SCALE GENOMIC DNA]</scope>
    <source>
        <strain evidence="6 7">DSM 100048</strain>
    </source>
</reference>
<gene>
    <name evidence="6" type="ORF">EV686_103369</name>
</gene>
<proteinExistence type="predicted"/>
<keyword evidence="2 5" id="KW-0812">Transmembrane</keyword>
<dbReference type="OrthoDB" id="513661at2"/>
<evidence type="ECO:0000256" key="4">
    <source>
        <dbReference type="ARBA" id="ARBA00023136"/>
    </source>
</evidence>
<keyword evidence="4 5" id="KW-0472">Membrane</keyword>
<sequence>MNTIAWLLLLATLLPYVAAIAAKAGGKGFDNNQPRAWLQQLQGWRSRANAAQQNLFEGLPFFYAAALFALWRGVEPAVIAPWMVAWILVRLLYIGAYVAGRGTVRSLLWGVALALNIGILFAGL</sequence>
<protein>
    <submittedName>
        <fullName evidence="6">Putative MAPEG superfamily protein</fullName>
    </submittedName>
</protein>
<evidence type="ECO:0000313" key="6">
    <source>
        <dbReference type="EMBL" id="TCV00785.1"/>
    </source>
</evidence>
<evidence type="ECO:0000256" key="2">
    <source>
        <dbReference type="ARBA" id="ARBA00022692"/>
    </source>
</evidence>
<feature type="transmembrane region" description="Helical" evidence="5">
    <location>
        <begin position="106"/>
        <end position="123"/>
    </location>
</feature>
<dbReference type="PANTHER" id="PTHR35371:SF1">
    <property type="entry name" value="BLR7753 PROTEIN"/>
    <property type="match status" value="1"/>
</dbReference>
<dbReference type="RefSeq" id="WP_132475742.1">
    <property type="nucleotide sequence ID" value="NZ_JBHRVM010000001.1"/>
</dbReference>
<evidence type="ECO:0000256" key="1">
    <source>
        <dbReference type="ARBA" id="ARBA00004370"/>
    </source>
</evidence>
<keyword evidence="7" id="KW-1185">Reference proteome</keyword>
<dbReference type="PANTHER" id="PTHR35371">
    <property type="entry name" value="INNER MEMBRANE PROTEIN"/>
    <property type="match status" value="1"/>
</dbReference>
<keyword evidence="3 5" id="KW-1133">Transmembrane helix</keyword>
<feature type="transmembrane region" description="Helical" evidence="5">
    <location>
        <begin position="79"/>
        <end position="99"/>
    </location>
</feature>
<name>A0A4R3VDJ2_9BURK</name>
<dbReference type="InterPro" id="IPR001129">
    <property type="entry name" value="Membr-assoc_MAPEG"/>
</dbReference>
<evidence type="ECO:0000256" key="3">
    <source>
        <dbReference type="ARBA" id="ARBA00022989"/>
    </source>
</evidence>
<accession>A0A4R3VDJ2</accession>
<dbReference type="EMBL" id="SMBX01000003">
    <property type="protein sequence ID" value="TCV00785.1"/>
    <property type="molecule type" value="Genomic_DNA"/>
</dbReference>
<dbReference type="GO" id="GO:0016020">
    <property type="term" value="C:membrane"/>
    <property type="evidence" value="ECO:0007669"/>
    <property type="project" value="UniProtKB-SubCell"/>
</dbReference>
<dbReference type="Pfam" id="PF01124">
    <property type="entry name" value="MAPEG"/>
    <property type="match status" value="1"/>
</dbReference>
<comment type="caution">
    <text evidence="6">The sequence shown here is derived from an EMBL/GenBank/DDBJ whole genome shotgun (WGS) entry which is preliminary data.</text>
</comment>
<evidence type="ECO:0000256" key="5">
    <source>
        <dbReference type="SAM" id="Phobius"/>
    </source>
</evidence>
<evidence type="ECO:0000313" key="7">
    <source>
        <dbReference type="Proteomes" id="UP000294692"/>
    </source>
</evidence>
<organism evidence="6 7">
    <name type="scientific">Paracandidimonas soli</name>
    <dbReference type="NCBI Taxonomy" id="1917182"/>
    <lineage>
        <taxon>Bacteria</taxon>
        <taxon>Pseudomonadati</taxon>
        <taxon>Pseudomonadota</taxon>
        <taxon>Betaproteobacteria</taxon>
        <taxon>Burkholderiales</taxon>
        <taxon>Alcaligenaceae</taxon>
        <taxon>Paracandidimonas</taxon>
    </lineage>
</organism>
<dbReference type="InterPro" id="IPR023352">
    <property type="entry name" value="MAPEG-like_dom_sf"/>
</dbReference>
<dbReference type="Gene3D" id="1.20.120.550">
    <property type="entry name" value="Membrane associated eicosanoid/glutathione metabolism-like domain"/>
    <property type="match status" value="1"/>
</dbReference>